<evidence type="ECO:0000313" key="3">
    <source>
        <dbReference type="Proteomes" id="UP001280121"/>
    </source>
</evidence>
<dbReference type="EMBL" id="JANJYI010000002">
    <property type="protein sequence ID" value="KAK2658541.1"/>
    <property type="molecule type" value="Genomic_DNA"/>
</dbReference>
<evidence type="ECO:0000259" key="1">
    <source>
        <dbReference type="Pfam" id="PF00078"/>
    </source>
</evidence>
<reference evidence="2" key="1">
    <citation type="journal article" date="2023" name="Plant J.">
        <title>Genome sequences and population genomics provide insights into the demographic history, inbreeding, and mutation load of two 'living fossil' tree species of Dipteronia.</title>
        <authorList>
            <person name="Feng Y."/>
            <person name="Comes H.P."/>
            <person name="Chen J."/>
            <person name="Zhu S."/>
            <person name="Lu R."/>
            <person name="Zhang X."/>
            <person name="Li P."/>
            <person name="Qiu J."/>
            <person name="Olsen K.M."/>
            <person name="Qiu Y."/>
        </authorList>
    </citation>
    <scope>NUCLEOTIDE SEQUENCE</scope>
    <source>
        <strain evidence="2">KIB01</strain>
    </source>
</reference>
<dbReference type="AlphaFoldDB" id="A0AAE0CPD1"/>
<gene>
    <name evidence="2" type="ORF">Ddye_005074</name>
</gene>
<dbReference type="Proteomes" id="UP001280121">
    <property type="component" value="Unassembled WGS sequence"/>
</dbReference>
<proteinExistence type="predicted"/>
<feature type="domain" description="Reverse transcriptase" evidence="1">
    <location>
        <begin position="12"/>
        <end position="174"/>
    </location>
</feature>
<dbReference type="PANTHER" id="PTHR31635">
    <property type="entry name" value="REVERSE TRANSCRIPTASE DOMAIN-CONTAINING PROTEIN-RELATED"/>
    <property type="match status" value="1"/>
</dbReference>
<evidence type="ECO:0000313" key="2">
    <source>
        <dbReference type="EMBL" id="KAK2658541.1"/>
    </source>
</evidence>
<organism evidence="2 3">
    <name type="scientific">Dipteronia dyeriana</name>
    <dbReference type="NCBI Taxonomy" id="168575"/>
    <lineage>
        <taxon>Eukaryota</taxon>
        <taxon>Viridiplantae</taxon>
        <taxon>Streptophyta</taxon>
        <taxon>Embryophyta</taxon>
        <taxon>Tracheophyta</taxon>
        <taxon>Spermatophyta</taxon>
        <taxon>Magnoliopsida</taxon>
        <taxon>eudicotyledons</taxon>
        <taxon>Gunneridae</taxon>
        <taxon>Pentapetalae</taxon>
        <taxon>rosids</taxon>
        <taxon>malvids</taxon>
        <taxon>Sapindales</taxon>
        <taxon>Sapindaceae</taxon>
        <taxon>Hippocastanoideae</taxon>
        <taxon>Acereae</taxon>
        <taxon>Dipteronia</taxon>
    </lineage>
</organism>
<dbReference type="PANTHER" id="PTHR31635:SF196">
    <property type="entry name" value="REVERSE TRANSCRIPTASE DOMAIN-CONTAINING PROTEIN-RELATED"/>
    <property type="match status" value="1"/>
</dbReference>
<dbReference type="InterPro" id="IPR000477">
    <property type="entry name" value="RT_dom"/>
</dbReference>
<dbReference type="Pfam" id="PF00078">
    <property type="entry name" value="RVT_1"/>
    <property type="match status" value="1"/>
</dbReference>
<sequence length="228" mass="26555">MDDINSTVIMLIPKVQSPRSMGDYRPISLCHVIYKVIVMTITNRLRGVLDRIISEAQCAFISGRLISNNPIFRFECLSRIKRRKRKRGSIAIKLDMFKAYDRVEWGFIEQMMGKVGFLKKWRQLIWNFISTVSYSYRLNEEVCGNIKPTRHGDPLSSYLFVICTEGHSSLIRGHKIRGRLWVSNQAGMDRSFRIFSSRMIVCFSQERILVIMRPLRGCCEIILKLPVN</sequence>
<accession>A0AAE0CPD1</accession>
<name>A0AAE0CPD1_9ROSI</name>
<protein>
    <recommendedName>
        <fullName evidence="1">Reverse transcriptase domain-containing protein</fullName>
    </recommendedName>
</protein>
<comment type="caution">
    <text evidence="2">The sequence shown here is derived from an EMBL/GenBank/DDBJ whole genome shotgun (WGS) entry which is preliminary data.</text>
</comment>
<keyword evidence="3" id="KW-1185">Reference proteome</keyword>